<keyword evidence="3" id="KW-1185">Reference proteome</keyword>
<dbReference type="Proteomes" id="UP000682739">
    <property type="component" value="Chromosome"/>
</dbReference>
<gene>
    <name evidence="2" type="ORF">J1N51_01935</name>
</gene>
<keyword evidence="1" id="KW-0472">Membrane</keyword>
<reference evidence="2" key="1">
    <citation type="submission" date="2021-03" db="EMBL/GenBank/DDBJ databases">
        <title>Description of Psychrosphaera ytuae sp. nov. isolated from deep sea sediment of South China Sea.</title>
        <authorList>
            <person name="Zhang J."/>
            <person name="Xu X.-D."/>
        </authorList>
    </citation>
    <scope>NUCLEOTIDE SEQUENCE</scope>
    <source>
        <strain evidence="2">MTZ26</strain>
    </source>
</reference>
<protein>
    <submittedName>
        <fullName evidence="2">Uncharacterized protein</fullName>
    </submittedName>
</protein>
<dbReference type="KEGG" id="psym:J1N51_01935"/>
<accession>A0A975DCC4</accession>
<keyword evidence="1" id="KW-0812">Transmembrane</keyword>
<sequence>MSNNKIGKFPKWITVLAIIFGSIALYFAFKLGFTGRFNFKGSHYSATDTPISFWVQVLGLFVLGLSMIVLPFIPERWFNKDL</sequence>
<dbReference type="EMBL" id="CP072110">
    <property type="protein sequence ID" value="QTH64268.1"/>
    <property type="molecule type" value="Genomic_DNA"/>
</dbReference>
<dbReference type="AlphaFoldDB" id="A0A975DCC4"/>
<evidence type="ECO:0000256" key="1">
    <source>
        <dbReference type="SAM" id="Phobius"/>
    </source>
</evidence>
<feature type="transmembrane region" description="Helical" evidence="1">
    <location>
        <begin position="53"/>
        <end position="73"/>
    </location>
</feature>
<evidence type="ECO:0000313" key="3">
    <source>
        <dbReference type="Proteomes" id="UP000682739"/>
    </source>
</evidence>
<name>A0A975DCC4_9GAMM</name>
<dbReference type="RefSeq" id="WP_208832323.1">
    <property type="nucleotide sequence ID" value="NZ_CP072110.1"/>
</dbReference>
<keyword evidence="1" id="KW-1133">Transmembrane helix</keyword>
<feature type="transmembrane region" description="Helical" evidence="1">
    <location>
        <begin position="12"/>
        <end position="33"/>
    </location>
</feature>
<organism evidence="2 3">
    <name type="scientific">Psychrosphaera ytuae</name>
    <dbReference type="NCBI Taxonomy" id="2820710"/>
    <lineage>
        <taxon>Bacteria</taxon>
        <taxon>Pseudomonadati</taxon>
        <taxon>Pseudomonadota</taxon>
        <taxon>Gammaproteobacteria</taxon>
        <taxon>Alteromonadales</taxon>
        <taxon>Pseudoalteromonadaceae</taxon>
        <taxon>Psychrosphaera</taxon>
    </lineage>
</organism>
<evidence type="ECO:0000313" key="2">
    <source>
        <dbReference type="EMBL" id="QTH64268.1"/>
    </source>
</evidence>
<proteinExistence type="predicted"/>